<dbReference type="CDD" id="cd01400">
    <property type="entry name" value="6PGL"/>
    <property type="match status" value="1"/>
</dbReference>
<organism evidence="3">
    <name type="scientific">mine drainage metagenome</name>
    <dbReference type="NCBI Taxonomy" id="410659"/>
    <lineage>
        <taxon>unclassified sequences</taxon>
        <taxon>metagenomes</taxon>
        <taxon>ecological metagenomes</taxon>
    </lineage>
</organism>
<evidence type="ECO:0000313" key="3">
    <source>
        <dbReference type="EMBL" id="CBI09661.1"/>
    </source>
</evidence>
<dbReference type="EMBL" id="CABR01000044">
    <property type="protein sequence ID" value="CBI09661.1"/>
    <property type="molecule type" value="Genomic_DNA"/>
</dbReference>
<dbReference type="PANTHER" id="PTHR11054:SF0">
    <property type="entry name" value="6-PHOSPHOGLUCONOLACTONASE"/>
    <property type="match status" value="1"/>
</dbReference>
<dbReference type="GO" id="GO:0006098">
    <property type="term" value="P:pentose-phosphate shunt"/>
    <property type="evidence" value="ECO:0007669"/>
    <property type="project" value="InterPro"/>
</dbReference>
<dbReference type="PANTHER" id="PTHR11054">
    <property type="entry name" value="6-PHOSPHOGLUCONOLACTONASE"/>
    <property type="match status" value="1"/>
</dbReference>
<dbReference type="InterPro" id="IPR005900">
    <property type="entry name" value="6-phosphogluconolactonase_DevB"/>
</dbReference>
<dbReference type="NCBIfam" id="TIGR01198">
    <property type="entry name" value="pgl"/>
    <property type="match status" value="1"/>
</dbReference>
<proteinExistence type="inferred from homology"/>
<dbReference type="Gene3D" id="3.40.50.1360">
    <property type="match status" value="1"/>
</dbReference>
<dbReference type="AlphaFoldDB" id="E6QQZ0"/>
<evidence type="ECO:0000259" key="2">
    <source>
        <dbReference type="Pfam" id="PF01182"/>
    </source>
</evidence>
<reference evidence="3" key="1">
    <citation type="submission" date="2009-10" db="EMBL/GenBank/DDBJ databases">
        <title>Diversity of trophic interactions inside an arsenic-rich microbial ecosystem.</title>
        <authorList>
            <person name="Bertin P.N."/>
            <person name="Heinrich-Salmeron A."/>
            <person name="Pelletier E."/>
            <person name="Goulhen-Chollet F."/>
            <person name="Arsene-Ploetze F."/>
            <person name="Gallien S."/>
            <person name="Calteau A."/>
            <person name="Vallenet D."/>
            <person name="Casiot C."/>
            <person name="Chane-Woon-Ming B."/>
            <person name="Giloteaux L."/>
            <person name="Barakat M."/>
            <person name="Bonnefoy V."/>
            <person name="Bruneel O."/>
            <person name="Chandler M."/>
            <person name="Cleiss J."/>
            <person name="Duran R."/>
            <person name="Elbaz-Poulichet F."/>
            <person name="Fonknechten N."/>
            <person name="Lauga B."/>
            <person name="Mornico D."/>
            <person name="Ortet P."/>
            <person name="Schaeffer C."/>
            <person name="Siguier P."/>
            <person name="Alexander Thil Smith A."/>
            <person name="Van Dorsselaer A."/>
            <person name="Weissenbach J."/>
            <person name="Medigue C."/>
            <person name="Le Paslier D."/>
        </authorList>
    </citation>
    <scope>NUCLEOTIDE SEQUENCE</scope>
</reference>
<sequence>MQDRCLNSTRWVITAQLVERALTHIQFSAQTALKERGVFHLVLAGGSTPRELYRHLPELVTDWSRWHIWFGDERCVPLMDAARNSRMAGEVWLDNSPIPREQIHEIPAELGAHAAAQAYHLALQGVGEFDVVLLGMGEDGHTASLFPGLFDVNTRLDVVAVYNAPKPPAERVSLSTQRLSRSRKVLFLISGVDKRPAVQAWRHGEQIPAALICPHNGVDVLMLADPDLT</sequence>
<dbReference type="GO" id="GO:0017057">
    <property type="term" value="F:6-phosphogluconolactonase activity"/>
    <property type="evidence" value="ECO:0007669"/>
    <property type="project" value="InterPro"/>
</dbReference>
<comment type="similarity">
    <text evidence="1">Belongs to the glucosamine/galactosamine-6-phosphate isomerase family. 6-phosphogluconolactonase subfamily.</text>
</comment>
<gene>
    <name evidence="3" type="ORF">CARN7_0400</name>
</gene>
<evidence type="ECO:0000256" key="1">
    <source>
        <dbReference type="ARBA" id="ARBA00010662"/>
    </source>
</evidence>
<dbReference type="Pfam" id="PF01182">
    <property type="entry name" value="Glucosamine_iso"/>
    <property type="match status" value="1"/>
</dbReference>
<name>E6QQZ0_9ZZZZ</name>
<dbReference type="GO" id="GO:0005975">
    <property type="term" value="P:carbohydrate metabolic process"/>
    <property type="evidence" value="ECO:0007669"/>
    <property type="project" value="InterPro"/>
</dbReference>
<protein>
    <submittedName>
        <fullName evidence="3">6-phosphogluconolactonase</fullName>
    </submittedName>
</protein>
<dbReference type="InterPro" id="IPR039104">
    <property type="entry name" value="6PGL"/>
</dbReference>
<dbReference type="InterPro" id="IPR037171">
    <property type="entry name" value="NagB/RpiA_transferase-like"/>
</dbReference>
<dbReference type="SUPFAM" id="SSF100950">
    <property type="entry name" value="NagB/RpiA/CoA transferase-like"/>
    <property type="match status" value="1"/>
</dbReference>
<dbReference type="InterPro" id="IPR006148">
    <property type="entry name" value="Glc/Gal-6P_isomerase"/>
</dbReference>
<comment type="caution">
    <text evidence="3">The sequence shown here is derived from an EMBL/GenBank/DDBJ whole genome shotgun (WGS) entry which is preliminary data.</text>
</comment>
<feature type="domain" description="Glucosamine/galactosamine-6-phosphate isomerase" evidence="2">
    <location>
        <begin position="15"/>
        <end position="217"/>
    </location>
</feature>
<accession>E6QQZ0</accession>